<comment type="subcellular location">
    <subcellularLocation>
        <location evidence="1">Cell outer membrane</location>
        <topology evidence="1">Multi-pass membrane protein</topology>
    </subcellularLocation>
</comment>
<keyword evidence="10" id="KW-0998">Cell outer membrane</keyword>
<evidence type="ECO:0000256" key="1">
    <source>
        <dbReference type="ARBA" id="ARBA00004571"/>
    </source>
</evidence>
<evidence type="ECO:0000256" key="7">
    <source>
        <dbReference type="ARBA" id="ARBA00023065"/>
    </source>
</evidence>
<dbReference type="CDD" id="cd00342">
    <property type="entry name" value="gram_neg_porins"/>
    <property type="match status" value="1"/>
</dbReference>
<dbReference type="InterPro" id="IPR033900">
    <property type="entry name" value="Gram_neg_porin_domain"/>
</dbReference>
<name>A0A192A394_9RALS</name>
<evidence type="ECO:0000313" key="11">
    <source>
        <dbReference type="EMBL" id="ANJ74854.1"/>
    </source>
</evidence>
<dbReference type="GO" id="GO:0006811">
    <property type="term" value="P:monoatomic ion transport"/>
    <property type="evidence" value="ECO:0007669"/>
    <property type="project" value="UniProtKB-KW"/>
</dbReference>
<keyword evidence="8" id="KW-0626">Porin</keyword>
<protein>
    <submittedName>
        <fullName evidence="11">Uncharacterized protein</fullName>
    </submittedName>
</protein>
<accession>A0A192A394</accession>
<keyword evidence="9" id="KW-0472">Membrane</keyword>
<dbReference type="EMBL" id="CP016023">
    <property type="protein sequence ID" value="ANJ74854.1"/>
    <property type="molecule type" value="Genomic_DNA"/>
</dbReference>
<dbReference type="InterPro" id="IPR050298">
    <property type="entry name" value="Gram-neg_bact_OMP"/>
</dbReference>
<dbReference type="GeneID" id="61528327"/>
<evidence type="ECO:0000256" key="6">
    <source>
        <dbReference type="ARBA" id="ARBA00022729"/>
    </source>
</evidence>
<evidence type="ECO:0000256" key="10">
    <source>
        <dbReference type="ARBA" id="ARBA00023237"/>
    </source>
</evidence>
<dbReference type="GO" id="GO:0015288">
    <property type="term" value="F:porin activity"/>
    <property type="evidence" value="ECO:0007669"/>
    <property type="project" value="UniProtKB-KW"/>
</dbReference>
<keyword evidence="3" id="KW-0813">Transport</keyword>
<evidence type="ECO:0000313" key="12">
    <source>
        <dbReference type="Proteomes" id="UP000078572"/>
    </source>
</evidence>
<dbReference type="OrthoDB" id="9128909at2"/>
<sequence length="354" mass="37464">MNKTMIAALVLGATSLPAAAQSTGGVTLYGLIDTTIRYSTHENAAGNSNLQMMDGVLTGSRWGLRGTEDLGGGTKAIFILESGFFPDTGGSQQGGRLFGRTAVVGLEGDYGKLYLGRQYTLAHEVLSSYEAMAFANNSIVGYQGGNYTGLRYDNTVKYIKSFGGLQLAGAWTFGEAAGSFSKSSAGAGSIVYSMGSAEVGAVYQVTRDVSSAFFGAVPAALASKQTVWGFGGKLDTSIATWYLGYTNSRLDVADYKNQAAYVGAKVPISGALSFIGTMQYDWMKHLDASGKRLTSAGMLDYAFSKRTDVYAEVDYTRLQGAWIALNSAAAFNNSGNTYGNNSRLGVMLGVRHKF</sequence>
<dbReference type="SUPFAM" id="SSF56935">
    <property type="entry name" value="Porins"/>
    <property type="match status" value="1"/>
</dbReference>
<evidence type="ECO:0000256" key="2">
    <source>
        <dbReference type="ARBA" id="ARBA00011233"/>
    </source>
</evidence>
<dbReference type="PANTHER" id="PTHR34501:SF9">
    <property type="entry name" value="MAJOR OUTER MEMBRANE PROTEIN P.IA"/>
    <property type="match status" value="1"/>
</dbReference>
<proteinExistence type="predicted"/>
<comment type="subunit">
    <text evidence="2">Homotrimer.</text>
</comment>
<gene>
    <name evidence="11" type="ORF">A9Y76_20040</name>
</gene>
<dbReference type="GO" id="GO:0046930">
    <property type="term" value="C:pore complex"/>
    <property type="evidence" value="ECO:0007669"/>
    <property type="project" value="UniProtKB-KW"/>
</dbReference>
<dbReference type="PANTHER" id="PTHR34501">
    <property type="entry name" value="PROTEIN YDDL-RELATED"/>
    <property type="match status" value="1"/>
</dbReference>
<evidence type="ECO:0000256" key="3">
    <source>
        <dbReference type="ARBA" id="ARBA00022448"/>
    </source>
</evidence>
<dbReference type="STRING" id="190721.ACS15_4252"/>
<dbReference type="GO" id="GO:0009279">
    <property type="term" value="C:cell outer membrane"/>
    <property type="evidence" value="ECO:0007669"/>
    <property type="project" value="UniProtKB-SubCell"/>
</dbReference>
<keyword evidence="4" id="KW-1134">Transmembrane beta strand</keyword>
<dbReference type="AlphaFoldDB" id="A0A192A394"/>
<evidence type="ECO:0000256" key="9">
    <source>
        <dbReference type="ARBA" id="ARBA00023136"/>
    </source>
</evidence>
<reference evidence="12" key="1">
    <citation type="submission" date="2016-06" db="EMBL/GenBank/DDBJ databases">
        <authorList>
            <person name="Xu Y."/>
            <person name="Nagy A."/>
            <person name="Yan X."/>
            <person name="Kim S.W."/>
            <person name="Haley B."/>
            <person name="Liu N.T."/>
            <person name="Nou X."/>
        </authorList>
    </citation>
    <scope>NUCLEOTIDE SEQUENCE [LARGE SCALE GENOMIC DNA]</scope>
    <source>
        <strain evidence="12">ATCC 49129</strain>
    </source>
</reference>
<keyword evidence="5" id="KW-0812">Transmembrane</keyword>
<evidence type="ECO:0000256" key="4">
    <source>
        <dbReference type="ARBA" id="ARBA00022452"/>
    </source>
</evidence>
<dbReference type="InterPro" id="IPR023614">
    <property type="entry name" value="Porin_dom_sf"/>
</dbReference>
<dbReference type="Proteomes" id="UP000078572">
    <property type="component" value="Chromosome 2"/>
</dbReference>
<keyword evidence="7" id="KW-0406">Ion transport</keyword>
<dbReference type="Pfam" id="PF13609">
    <property type="entry name" value="Porin_4"/>
    <property type="match status" value="1"/>
</dbReference>
<keyword evidence="6" id="KW-0732">Signal</keyword>
<dbReference type="Gene3D" id="2.40.160.10">
    <property type="entry name" value="Porin"/>
    <property type="match status" value="1"/>
</dbReference>
<dbReference type="RefSeq" id="WP_064807040.1">
    <property type="nucleotide sequence ID" value="NZ_CP016023.1"/>
</dbReference>
<keyword evidence="12" id="KW-1185">Reference proteome</keyword>
<organism evidence="11 12">
    <name type="scientific">Ralstonia insidiosa</name>
    <dbReference type="NCBI Taxonomy" id="190721"/>
    <lineage>
        <taxon>Bacteria</taxon>
        <taxon>Pseudomonadati</taxon>
        <taxon>Pseudomonadota</taxon>
        <taxon>Betaproteobacteria</taxon>
        <taxon>Burkholderiales</taxon>
        <taxon>Burkholderiaceae</taxon>
        <taxon>Ralstonia</taxon>
    </lineage>
</organism>
<evidence type="ECO:0000256" key="8">
    <source>
        <dbReference type="ARBA" id="ARBA00023114"/>
    </source>
</evidence>
<evidence type="ECO:0000256" key="5">
    <source>
        <dbReference type="ARBA" id="ARBA00022692"/>
    </source>
</evidence>